<dbReference type="SUPFAM" id="SSF55931">
    <property type="entry name" value="Glutamine synthetase/guanido kinase"/>
    <property type="match status" value="1"/>
</dbReference>
<dbReference type="PANTHER" id="PTHR43785">
    <property type="entry name" value="GAMMA-GLUTAMYLPUTRESCINE SYNTHETASE"/>
    <property type="match status" value="1"/>
</dbReference>
<dbReference type="AlphaFoldDB" id="A0A2U2DKT8"/>
<dbReference type="PANTHER" id="PTHR43785:SF12">
    <property type="entry name" value="TYPE-1 GLUTAMINE SYNTHETASE 2"/>
    <property type="match status" value="1"/>
</dbReference>
<dbReference type="InterPro" id="IPR027303">
    <property type="entry name" value="Gln_synth_gly_rich_site"/>
</dbReference>
<evidence type="ECO:0000256" key="1">
    <source>
        <dbReference type="ARBA" id="ARBA00001946"/>
    </source>
</evidence>
<name>A0A2U2DKT8_9HYPH</name>
<protein>
    <submittedName>
        <fullName evidence="7">Glutamine synthetase</fullName>
    </submittedName>
</protein>
<keyword evidence="8" id="KW-1185">Reference proteome</keyword>
<evidence type="ECO:0000256" key="4">
    <source>
        <dbReference type="PROSITE-ProRule" id="PRU01331"/>
    </source>
</evidence>
<comment type="similarity">
    <text evidence="4 5">Belongs to the glutamine synthetase family.</text>
</comment>
<gene>
    <name evidence="7" type="ORF">DEM27_23685</name>
</gene>
<dbReference type="SUPFAM" id="SSF54368">
    <property type="entry name" value="Glutamine synthetase, N-terminal domain"/>
    <property type="match status" value="1"/>
</dbReference>
<comment type="caution">
    <text evidence="7">The sequence shown here is derived from an EMBL/GenBank/DDBJ whole genome shotgun (WGS) entry which is preliminary data.</text>
</comment>
<feature type="domain" description="GS catalytic" evidence="6">
    <location>
        <begin position="115"/>
        <end position="448"/>
    </location>
</feature>
<evidence type="ECO:0000256" key="3">
    <source>
        <dbReference type="ARBA" id="ARBA00022842"/>
    </source>
</evidence>
<dbReference type="GO" id="GO:0006542">
    <property type="term" value="P:glutamine biosynthetic process"/>
    <property type="evidence" value="ECO:0007669"/>
    <property type="project" value="InterPro"/>
</dbReference>
<dbReference type="Gene3D" id="3.30.590.10">
    <property type="entry name" value="Glutamine synthetase/guanido kinase, catalytic domain"/>
    <property type="match status" value="1"/>
</dbReference>
<accession>A0A2U2DKT8</accession>
<dbReference type="SMART" id="SM01230">
    <property type="entry name" value="Gln-synt_C"/>
    <property type="match status" value="1"/>
</dbReference>
<reference evidence="7 8" key="1">
    <citation type="submission" date="2018-05" db="EMBL/GenBank/DDBJ databases">
        <title>The draft genome of strain NS-104.</title>
        <authorList>
            <person name="Hang P."/>
            <person name="Jiang J."/>
        </authorList>
    </citation>
    <scope>NUCLEOTIDE SEQUENCE [LARGE SCALE GENOMIC DNA]</scope>
    <source>
        <strain evidence="7 8">NS-104</strain>
    </source>
</reference>
<dbReference type="InterPro" id="IPR014746">
    <property type="entry name" value="Gln_synth/guanido_kin_cat_dom"/>
</dbReference>
<dbReference type="GO" id="GO:0006598">
    <property type="term" value="P:polyamine catabolic process"/>
    <property type="evidence" value="ECO:0007669"/>
    <property type="project" value="TreeGrafter"/>
</dbReference>
<dbReference type="OrthoDB" id="9807095at2"/>
<dbReference type="Proteomes" id="UP000245252">
    <property type="component" value="Unassembled WGS sequence"/>
</dbReference>
<dbReference type="InterPro" id="IPR008146">
    <property type="entry name" value="Gln_synth_cat_dom"/>
</dbReference>
<dbReference type="Pfam" id="PF00120">
    <property type="entry name" value="Gln-synt_C"/>
    <property type="match status" value="1"/>
</dbReference>
<proteinExistence type="inferred from homology"/>
<dbReference type="Gene3D" id="3.10.20.70">
    <property type="entry name" value="Glutamine synthetase, N-terminal domain"/>
    <property type="match status" value="1"/>
</dbReference>
<evidence type="ECO:0000313" key="7">
    <source>
        <dbReference type="EMBL" id="PWE53918.1"/>
    </source>
</evidence>
<keyword evidence="3" id="KW-0460">Magnesium</keyword>
<evidence type="ECO:0000259" key="6">
    <source>
        <dbReference type="PROSITE" id="PS51987"/>
    </source>
</evidence>
<evidence type="ECO:0000313" key="8">
    <source>
        <dbReference type="Proteomes" id="UP000245252"/>
    </source>
</evidence>
<dbReference type="PROSITE" id="PS00181">
    <property type="entry name" value="GLNA_ATP"/>
    <property type="match status" value="1"/>
</dbReference>
<evidence type="ECO:0000256" key="2">
    <source>
        <dbReference type="ARBA" id="ARBA00022598"/>
    </source>
</evidence>
<dbReference type="RefSeq" id="WP_109460714.1">
    <property type="nucleotide sequence ID" value="NZ_QFBC01000013.1"/>
</dbReference>
<dbReference type="PROSITE" id="PS51987">
    <property type="entry name" value="GS_CATALYTIC"/>
    <property type="match status" value="1"/>
</dbReference>
<sequence>MLSAQLEWIAARPDLSSVRAAVCDLNGILRGKRMPVSQARKALEGGLRMALSLSAMDVWGNDIEGNPIVYQTGDADGLTAWTGRPILPVSWTPQPTALVPLWFSNPDGSPYLVDPRRALSAVVERYAAHGLTPVVATELEFYLVDPATERPVGPKSPVTGRRLDSDAAMDLDELDAFDGFFTDVYAACQAQGIPADTAISENGVGQFEINLLHTADVLKAADDALFFKRAVKGIARKHGLAACFMAKPYGRGAGNGLHVHFSLLDRDGRNLFDDGTDSGTEMMRHAVGGMLSGMAESTLVFAPHFNSYRRLRPNSYAPTALAWGYETRMVAVRIPGGAPQARRIEHRVAGADANPYLVLAAILGAALAGIEGQIDPGAPRKSDADGEDLPRLPADWRAAIGAFEQGNLVSDIFAQDMRAAFLACKRQELERFAAEVSPFEFKTYLEVA</sequence>
<dbReference type="InterPro" id="IPR036651">
    <property type="entry name" value="Gln_synt_N_sf"/>
</dbReference>
<dbReference type="GO" id="GO:0004356">
    <property type="term" value="F:glutamine synthetase activity"/>
    <property type="evidence" value="ECO:0007669"/>
    <property type="project" value="InterPro"/>
</dbReference>
<comment type="cofactor">
    <cofactor evidence="1">
        <name>Mg(2+)</name>
        <dbReference type="ChEBI" id="CHEBI:18420"/>
    </cofactor>
</comment>
<organism evidence="7 8">
    <name type="scientific">Metarhizobium album</name>
    <dbReference type="NCBI Taxonomy" id="2182425"/>
    <lineage>
        <taxon>Bacteria</taxon>
        <taxon>Pseudomonadati</taxon>
        <taxon>Pseudomonadota</taxon>
        <taxon>Alphaproteobacteria</taxon>
        <taxon>Hyphomicrobiales</taxon>
        <taxon>Rhizobiaceae</taxon>
        <taxon>Metarhizobium</taxon>
    </lineage>
</organism>
<keyword evidence="2" id="KW-0436">Ligase</keyword>
<evidence type="ECO:0000256" key="5">
    <source>
        <dbReference type="RuleBase" id="RU000384"/>
    </source>
</evidence>
<dbReference type="EMBL" id="QFBC01000013">
    <property type="protein sequence ID" value="PWE53918.1"/>
    <property type="molecule type" value="Genomic_DNA"/>
</dbReference>